<accession>A0A836KSL3</accession>
<gene>
    <name evidence="1" type="ORF">CUR178_03896</name>
</gene>
<dbReference type="GeneID" id="94171133"/>
<proteinExistence type="predicted"/>
<name>A0A836KSL3_LEIEN</name>
<keyword evidence="2" id="KW-1185">Reference proteome</keyword>
<comment type="caution">
    <text evidence="1">The sequence shown here is derived from an EMBL/GenBank/DDBJ whole genome shotgun (WGS) entry which is preliminary data.</text>
</comment>
<dbReference type="Proteomes" id="UP000674179">
    <property type="component" value="Chromosome 26"/>
</dbReference>
<protein>
    <submittedName>
        <fullName evidence="1">Uncharacterized protein</fullName>
    </submittedName>
</protein>
<sequence length="166" mass="18337">MATLLCRSGSMPFVGLDEQLRLRRVELHLLTSGGVAQGIEGGALSMAARGLRRCHSLVRVLGDKAVLTAPAPRGTGSIRVPWPPWRPASRRYRGRLRVRHVALDRALVKRLFPARSSLAPSTVHESMGRRWSLRCCGEGGPARAPLFKKHRCEADRFHGKVHDGHT</sequence>
<reference evidence="1 2" key="1">
    <citation type="submission" date="2021-02" db="EMBL/GenBank/DDBJ databases">
        <title>Leishmania (Mundinia) enrietti genome sequencing and assembly.</title>
        <authorList>
            <person name="Almutairi H."/>
            <person name="Gatherer D."/>
        </authorList>
    </citation>
    <scope>NUCLEOTIDE SEQUENCE [LARGE SCALE GENOMIC DNA]</scope>
    <source>
        <strain evidence="1">CUR178</strain>
    </source>
</reference>
<dbReference type="KEGG" id="lenr:94171133"/>
<dbReference type="EMBL" id="JAFHKP010000026">
    <property type="protein sequence ID" value="KAG5476723.1"/>
    <property type="molecule type" value="Genomic_DNA"/>
</dbReference>
<organism evidence="1 2">
    <name type="scientific">Leishmania enriettii</name>
    <dbReference type="NCBI Taxonomy" id="5663"/>
    <lineage>
        <taxon>Eukaryota</taxon>
        <taxon>Discoba</taxon>
        <taxon>Euglenozoa</taxon>
        <taxon>Kinetoplastea</taxon>
        <taxon>Metakinetoplastina</taxon>
        <taxon>Trypanosomatida</taxon>
        <taxon>Trypanosomatidae</taxon>
        <taxon>Leishmaniinae</taxon>
        <taxon>Leishmania</taxon>
    </lineage>
</organism>
<dbReference type="AlphaFoldDB" id="A0A836KSL3"/>
<dbReference type="RefSeq" id="XP_067692189.1">
    <property type="nucleotide sequence ID" value="XM_067835623.1"/>
</dbReference>
<evidence type="ECO:0000313" key="2">
    <source>
        <dbReference type="Proteomes" id="UP000674179"/>
    </source>
</evidence>
<evidence type="ECO:0000313" key="1">
    <source>
        <dbReference type="EMBL" id="KAG5476723.1"/>
    </source>
</evidence>